<evidence type="ECO:0000259" key="2">
    <source>
        <dbReference type="PROSITE" id="PS50090"/>
    </source>
</evidence>
<dbReference type="InterPro" id="IPR009057">
    <property type="entry name" value="Homeodomain-like_sf"/>
</dbReference>
<keyword evidence="4" id="KW-1185">Reference proteome</keyword>
<sequence>MAIWTQKKLLVTQAELEDPRLTKRRRPANRLAENLVCNPAPTPKSTPLPTPGGSASHSRASTEPSIRYLNSDRERDGARNPRSSPSDLCTKDDGGDSAHNYSERREEYREGGGGDASESHKDDDISHGPLEKTPQRQIICSCDSKCSPSPAALGHRFLGGEGEVIRMIQLSPDSWMLVGYQYNDDASGLCTRGSSSADWIDSSRSDAANHATDHSDDNWDGEDEKGEEGTEKYCQRTHTPWLESDEERLLSYKDKQGMEWMDICKRFPDRTPGAVKVRYYMLRKKVS</sequence>
<dbReference type="PROSITE" id="PS50090">
    <property type="entry name" value="MYB_LIKE"/>
    <property type="match status" value="1"/>
</dbReference>
<feature type="compositionally biased region" description="Polar residues" evidence="1">
    <location>
        <begin position="51"/>
        <end position="64"/>
    </location>
</feature>
<feature type="compositionally biased region" description="Basic and acidic residues" evidence="1">
    <location>
        <begin position="70"/>
        <end position="79"/>
    </location>
</feature>
<feature type="compositionally biased region" description="Basic and acidic residues" evidence="1">
    <location>
        <begin position="89"/>
        <end position="130"/>
    </location>
</feature>
<feature type="region of interest" description="Disordered" evidence="1">
    <location>
        <begin position="207"/>
        <end position="233"/>
    </location>
</feature>
<gene>
    <name evidence="3" type="ORF">BU23DRAFT_663728</name>
</gene>
<organism evidence="3 4">
    <name type="scientific">Bimuria novae-zelandiae CBS 107.79</name>
    <dbReference type="NCBI Taxonomy" id="1447943"/>
    <lineage>
        <taxon>Eukaryota</taxon>
        <taxon>Fungi</taxon>
        <taxon>Dikarya</taxon>
        <taxon>Ascomycota</taxon>
        <taxon>Pezizomycotina</taxon>
        <taxon>Dothideomycetes</taxon>
        <taxon>Pleosporomycetidae</taxon>
        <taxon>Pleosporales</taxon>
        <taxon>Massarineae</taxon>
        <taxon>Didymosphaeriaceae</taxon>
        <taxon>Bimuria</taxon>
    </lineage>
</organism>
<evidence type="ECO:0000313" key="3">
    <source>
        <dbReference type="EMBL" id="KAF1966129.1"/>
    </source>
</evidence>
<dbReference type="EMBL" id="ML976750">
    <property type="protein sequence ID" value="KAF1966129.1"/>
    <property type="molecule type" value="Genomic_DNA"/>
</dbReference>
<dbReference type="Proteomes" id="UP000800036">
    <property type="component" value="Unassembled WGS sequence"/>
</dbReference>
<dbReference type="SUPFAM" id="SSF46689">
    <property type="entry name" value="Homeodomain-like"/>
    <property type="match status" value="1"/>
</dbReference>
<dbReference type="InterPro" id="IPR001005">
    <property type="entry name" value="SANT/Myb"/>
</dbReference>
<dbReference type="Gene3D" id="1.10.10.60">
    <property type="entry name" value="Homeodomain-like"/>
    <property type="match status" value="1"/>
</dbReference>
<name>A0A6A5UQB5_9PLEO</name>
<evidence type="ECO:0000313" key="4">
    <source>
        <dbReference type="Proteomes" id="UP000800036"/>
    </source>
</evidence>
<accession>A0A6A5UQB5</accession>
<dbReference type="AlphaFoldDB" id="A0A6A5UQB5"/>
<proteinExistence type="predicted"/>
<reference evidence="3" key="1">
    <citation type="journal article" date="2020" name="Stud. Mycol.">
        <title>101 Dothideomycetes genomes: a test case for predicting lifestyles and emergence of pathogens.</title>
        <authorList>
            <person name="Haridas S."/>
            <person name="Albert R."/>
            <person name="Binder M."/>
            <person name="Bloem J."/>
            <person name="Labutti K."/>
            <person name="Salamov A."/>
            <person name="Andreopoulos B."/>
            <person name="Baker S."/>
            <person name="Barry K."/>
            <person name="Bills G."/>
            <person name="Bluhm B."/>
            <person name="Cannon C."/>
            <person name="Castanera R."/>
            <person name="Culley D."/>
            <person name="Daum C."/>
            <person name="Ezra D."/>
            <person name="Gonzalez J."/>
            <person name="Henrissat B."/>
            <person name="Kuo A."/>
            <person name="Liang C."/>
            <person name="Lipzen A."/>
            <person name="Lutzoni F."/>
            <person name="Magnuson J."/>
            <person name="Mondo S."/>
            <person name="Nolan M."/>
            <person name="Ohm R."/>
            <person name="Pangilinan J."/>
            <person name="Park H.-J."/>
            <person name="Ramirez L."/>
            <person name="Alfaro M."/>
            <person name="Sun H."/>
            <person name="Tritt A."/>
            <person name="Yoshinaga Y."/>
            <person name="Zwiers L.-H."/>
            <person name="Turgeon B."/>
            <person name="Goodwin S."/>
            <person name="Spatafora J."/>
            <person name="Crous P."/>
            <person name="Grigoriev I."/>
        </authorList>
    </citation>
    <scope>NUCLEOTIDE SEQUENCE</scope>
    <source>
        <strain evidence="3">CBS 107.79</strain>
    </source>
</reference>
<dbReference type="OrthoDB" id="3562657at2759"/>
<protein>
    <recommendedName>
        <fullName evidence="2">Myb-like domain-containing protein</fullName>
    </recommendedName>
</protein>
<dbReference type="CDD" id="cd00167">
    <property type="entry name" value="SANT"/>
    <property type="match status" value="1"/>
</dbReference>
<feature type="region of interest" description="Disordered" evidence="1">
    <location>
        <begin position="18"/>
        <end position="130"/>
    </location>
</feature>
<feature type="domain" description="Myb-like" evidence="2">
    <location>
        <begin position="240"/>
        <end position="283"/>
    </location>
</feature>
<feature type="compositionally biased region" description="Pro residues" evidence="1">
    <location>
        <begin position="40"/>
        <end position="50"/>
    </location>
</feature>
<evidence type="ECO:0000256" key="1">
    <source>
        <dbReference type="SAM" id="MobiDB-lite"/>
    </source>
</evidence>